<evidence type="ECO:0000313" key="3">
    <source>
        <dbReference type="EMBL" id="TWT60300.1"/>
    </source>
</evidence>
<keyword evidence="4" id="KW-1185">Reference proteome</keyword>
<sequence>MQVLSGNYYFEIYFFTGSHVPFVSVGTIGLTFQGIPSLDTLLPHEQYLTNETAMPLTCFHNPPVFHQFLDLLMIDSHHHFWNYSSDQYPWIGEGMQKIAHSFLPQNLIDVAQPSGISGVISVQARQTLDETSWLLELAEDSDFIRGVVGWVPLKSKDLTSTLDQYAHHPKLVGVRHVVQDETDGFLLDSVFNRGIDALLETGLVYDLLMFPHQLKESIQFVDLHPEQVFVLDHLAKPRIHKDHYDSDWARDIKDLAKRQNVSVKFSGLTTEVKSQPWSVAMLKPYWDMAIEAFGPQRIMYGSDWPVCLLETEYNQWVDAVKEFAGELSQAEHNQFFRENCEKAYELKTTS</sequence>
<dbReference type="Gene3D" id="3.20.20.140">
    <property type="entry name" value="Metal-dependent hydrolases"/>
    <property type="match status" value="1"/>
</dbReference>
<organism evidence="3 4">
    <name type="scientific">Rubinisphaera italica</name>
    <dbReference type="NCBI Taxonomy" id="2527969"/>
    <lineage>
        <taxon>Bacteria</taxon>
        <taxon>Pseudomonadati</taxon>
        <taxon>Planctomycetota</taxon>
        <taxon>Planctomycetia</taxon>
        <taxon>Planctomycetales</taxon>
        <taxon>Planctomycetaceae</taxon>
        <taxon>Rubinisphaera</taxon>
    </lineage>
</organism>
<comment type="similarity">
    <text evidence="1">Belongs to the metallo-dependent hydrolases superfamily.</text>
</comment>
<feature type="domain" description="Amidohydrolase-related" evidence="2">
    <location>
        <begin position="74"/>
        <end position="346"/>
    </location>
</feature>
<evidence type="ECO:0000259" key="2">
    <source>
        <dbReference type="Pfam" id="PF04909"/>
    </source>
</evidence>
<reference evidence="3 4" key="1">
    <citation type="submission" date="2019-02" db="EMBL/GenBank/DDBJ databases">
        <title>Deep-cultivation of Planctomycetes and their phenomic and genomic characterization uncovers novel biology.</title>
        <authorList>
            <person name="Wiegand S."/>
            <person name="Jogler M."/>
            <person name="Boedeker C."/>
            <person name="Pinto D."/>
            <person name="Vollmers J."/>
            <person name="Rivas-Marin E."/>
            <person name="Kohn T."/>
            <person name="Peeters S.H."/>
            <person name="Heuer A."/>
            <person name="Rast P."/>
            <person name="Oberbeckmann S."/>
            <person name="Bunk B."/>
            <person name="Jeske O."/>
            <person name="Meyerdierks A."/>
            <person name="Storesund J.E."/>
            <person name="Kallscheuer N."/>
            <person name="Luecker S."/>
            <person name="Lage O.M."/>
            <person name="Pohl T."/>
            <person name="Merkel B.J."/>
            <person name="Hornburger P."/>
            <person name="Mueller R.-W."/>
            <person name="Bruemmer F."/>
            <person name="Labrenz M."/>
            <person name="Spormann A.M."/>
            <person name="Op Den Camp H."/>
            <person name="Overmann J."/>
            <person name="Amann R."/>
            <person name="Jetten M.S.M."/>
            <person name="Mascher T."/>
            <person name="Medema M.H."/>
            <person name="Devos D.P."/>
            <person name="Kaster A.-K."/>
            <person name="Ovreas L."/>
            <person name="Rohde M."/>
            <person name="Galperin M.Y."/>
            <person name="Jogler C."/>
        </authorList>
    </citation>
    <scope>NUCLEOTIDE SEQUENCE [LARGE SCALE GENOMIC DNA]</scope>
    <source>
        <strain evidence="3 4">Pan54</strain>
    </source>
</reference>
<gene>
    <name evidence="3" type="ORF">Pan54_10140</name>
</gene>
<dbReference type="InterPro" id="IPR052350">
    <property type="entry name" value="Metallo-dep_Lactonases"/>
</dbReference>
<evidence type="ECO:0000256" key="1">
    <source>
        <dbReference type="ARBA" id="ARBA00038310"/>
    </source>
</evidence>
<accession>A0A5C5XBC3</accession>
<dbReference type="EMBL" id="SJPG01000001">
    <property type="protein sequence ID" value="TWT60300.1"/>
    <property type="molecule type" value="Genomic_DNA"/>
</dbReference>
<proteinExistence type="inferred from homology"/>
<dbReference type="PANTHER" id="PTHR43569:SF2">
    <property type="entry name" value="AMIDOHYDROLASE-RELATED DOMAIN-CONTAINING PROTEIN"/>
    <property type="match status" value="1"/>
</dbReference>
<keyword evidence="3" id="KW-0378">Hydrolase</keyword>
<dbReference type="GO" id="GO:0016787">
    <property type="term" value="F:hydrolase activity"/>
    <property type="evidence" value="ECO:0007669"/>
    <property type="project" value="UniProtKB-KW"/>
</dbReference>
<comment type="caution">
    <text evidence="3">The sequence shown here is derived from an EMBL/GenBank/DDBJ whole genome shotgun (WGS) entry which is preliminary data.</text>
</comment>
<name>A0A5C5XBC3_9PLAN</name>
<dbReference type="PANTHER" id="PTHR43569">
    <property type="entry name" value="AMIDOHYDROLASE"/>
    <property type="match status" value="1"/>
</dbReference>
<dbReference type="AlphaFoldDB" id="A0A5C5XBC3"/>
<dbReference type="Proteomes" id="UP000316095">
    <property type="component" value="Unassembled WGS sequence"/>
</dbReference>
<evidence type="ECO:0000313" key="4">
    <source>
        <dbReference type="Proteomes" id="UP000316095"/>
    </source>
</evidence>
<dbReference type="SUPFAM" id="SSF51556">
    <property type="entry name" value="Metallo-dependent hydrolases"/>
    <property type="match status" value="1"/>
</dbReference>
<dbReference type="InterPro" id="IPR032466">
    <property type="entry name" value="Metal_Hydrolase"/>
</dbReference>
<protein>
    <submittedName>
        <fullName evidence="3">Amidohydrolase</fullName>
    </submittedName>
</protein>
<dbReference type="Pfam" id="PF04909">
    <property type="entry name" value="Amidohydro_2"/>
    <property type="match status" value="1"/>
</dbReference>
<dbReference type="InterPro" id="IPR006680">
    <property type="entry name" value="Amidohydro-rel"/>
</dbReference>